<dbReference type="InterPro" id="IPR016181">
    <property type="entry name" value="Acyl_CoA_acyltransferase"/>
</dbReference>
<dbReference type="Gene3D" id="3.40.630.30">
    <property type="match status" value="1"/>
</dbReference>
<gene>
    <name evidence="2" type="ORF">VTAP4600_B1606</name>
</gene>
<dbReference type="InterPro" id="IPR000182">
    <property type="entry name" value="GNAT_dom"/>
</dbReference>
<dbReference type="EMBL" id="LT960612">
    <property type="protein sequence ID" value="SON53217.1"/>
    <property type="molecule type" value="Genomic_DNA"/>
</dbReference>
<evidence type="ECO:0000313" key="3">
    <source>
        <dbReference type="Proteomes" id="UP000235828"/>
    </source>
</evidence>
<dbReference type="PROSITE" id="PS51186">
    <property type="entry name" value="GNAT"/>
    <property type="match status" value="1"/>
</dbReference>
<dbReference type="InterPro" id="IPR051908">
    <property type="entry name" value="Ribosomal_N-acetyltransferase"/>
</dbReference>
<sequence length="195" mass="22338">MINEALVNTWNIRRQNIEGNMESTRIILTPPSHKYTNAMWRVITNSQTELSTFLPWVTESLTLQTLENNVQMAVDNYHQFTDGFWFNIVEKQTQSFIGVVGFIIRDATVPYFELGYWLDSGKTGQGFISEALPLVERYAFDEKKAKRLEIKMAGSNQQSRAVAERCGFCLEAKLSHARRLPSGVIDSTWVYAKFA</sequence>
<dbReference type="Proteomes" id="UP000235828">
    <property type="component" value="Chromosome B"/>
</dbReference>
<dbReference type="GO" id="GO:1990189">
    <property type="term" value="F:protein N-terminal-serine acetyltransferase activity"/>
    <property type="evidence" value="ECO:0007669"/>
    <property type="project" value="TreeGrafter"/>
</dbReference>
<reference evidence="2 3" key="1">
    <citation type="submission" date="2017-10" db="EMBL/GenBank/DDBJ databases">
        <authorList>
            <person name="Banno H."/>
            <person name="Chua N.-H."/>
        </authorList>
    </citation>
    <scope>NUCLEOTIDE SEQUENCE [LARGE SCALE GENOMIC DNA]</scope>
    <source>
        <strain evidence="2">Vibrio tapetis CECT4600</strain>
    </source>
</reference>
<dbReference type="GO" id="GO:0005737">
    <property type="term" value="C:cytoplasm"/>
    <property type="evidence" value="ECO:0007669"/>
    <property type="project" value="TreeGrafter"/>
</dbReference>
<accession>A0A2N8ZMW4</accession>
<feature type="domain" description="N-acetyltransferase" evidence="1">
    <location>
        <begin position="48"/>
        <end position="195"/>
    </location>
</feature>
<dbReference type="GO" id="GO:0008999">
    <property type="term" value="F:protein-N-terminal-alanine acetyltransferase activity"/>
    <property type="evidence" value="ECO:0007669"/>
    <property type="project" value="TreeGrafter"/>
</dbReference>
<dbReference type="KEGG" id="vta:B1606"/>
<dbReference type="SUPFAM" id="SSF55729">
    <property type="entry name" value="Acyl-CoA N-acyltransferases (Nat)"/>
    <property type="match status" value="1"/>
</dbReference>
<dbReference type="AlphaFoldDB" id="A0A2N8ZMW4"/>
<name>A0A2N8ZMW4_9VIBR</name>
<evidence type="ECO:0000259" key="1">
    <source>
        <dbReference type="PROSITE" id="PS51186"/>
    </source>
</evidence>
<dbReference type="PANTHER" id="PTHR43441:SF3">
    <property type="entry name" value="ACETYLTRANSFERASE"/>
    <property type="match status" value="1"/>
</dbReference>
<protein>
    <recommendedName>
        <fullName evidence="1">N-acetyltransferase domain-containing protein</fullName>
    </recommendedName>
</protein>
<dbReference type="PANTHER" id="PTHR43441">
    <property type="entry name" value="RIBOSOMAL-PROTEIN-SERINE ACETYLTRANSFERASE"/>
    <property type="match status" value="1"/>
</dbReference>
<keyword evidence="3" id="KW-1185">Reference proteome</keyword>
<organism evidence="2 3">
    <name type="scientific">Vibrio tapetis subsp. tapetis</name>
    <dbReference type="NCBI Taxonomy" id="1671868"/>
    <lineage>
        <taxon>Bacteria</taxon>
        <taxon>Pseudomonadati</taxon>
        <taxon>Pseudomonadota</taxon>
        <taxon>Gammaproteobacteria</taxon>
        <taxon>Vibrionales</taxon>
        <taxon>Vibrionaceae</taxon>
        <taxon>Vibrio</taxon>
    </lineage>
</organism>
<proteinExistence type="predicted"/>
<evidence type="ECO:0000313" key="2">
    <source>
        <dbReference type="EMBL" id="SON53217.1"/>
    </source>
</evidence>
<dbReference type="Pfam" id="PF13302">
    <property type="entry name" value="Acetyltransf_3"/>
    <property type="match status" value="1"/>
</dbReference>